<name>A0ABW1AAG7_9ACTN</name>
<evidence type="ECO:0000313" key="2">
    <source>
        <dbReference type="Proteomes" id="UP001596074"/>
    </source>
</evidence>
<proteinExistence type="predicted"/>
<dbReference type="Proteomes" id="UP001596074">
    <property type="component" value="Unassembled WGS sequence"/>
</dbReference>
<dbReference type="InterPro" id="IPR016039">
    <property type="entry name" value="Thiolase-like"/>
</dbReference>
<sequence length="174" mass="18597">MGLAGSGIRADELKLVIYCGASRDYPASCSVAAEIIRLCGLGDRTLGMDMMAGCLATLAALDFAHGWLAKHGGDRAAERWPQTVDFADPSAMGLWGYGDGAGALVVGLDVPQPPLLEFVGAEFRKAGANIGHVVEAHRRTVSDRPRSEMAESYRRDHADAFAGLTERFPLSRHL</sequence>
<organism evidence="1 2">
    <name type="scientific">Actinomadura rugatobispora</name>
    <dbReference type="NCBI Taxonomy" id="1994"/>
    <lineage>
        <taxon>Bacteria</taxon>
        <taxon>Bacillati</taxon>
        <taxon>Actinomycetota</taxon>
        <taxon>Actinomycetes</taxon>
        <taxon>Streptosporangiales</taxon>
        <taxon>Thermomonosporaceae</taxon>
        <taxon>Actinomadura</taxon>
    </lineage>
</organism>
<keyword evidence="2" id="KW-1185">Reference proteome</keyword>
<dbReference type="SUPFAM" id="SSF53901">
    <property type="entry name" value="Thiolase-like"/>
    <property type="match status" value="1"/>
</dbReference>
<dbReference type="Gene3D" id="3.40.47.10">
    <property type="match status" value="1"/>
</dbReference>
<evidence type="ECO:0000313" key="1">
    <source>
        <dbReference type="EMBL" id="MFC5751578.1"/>
    </source>
</evidence>
<comment type="caution">
    <text evidence="1">The sequence shown here is derived from an EMBL/GenBank/DDBJ whole genome shotgun (WGS) entry which is preliminary data.</text>
</comment>
<reference evidence="2" key="1">
    <citation type="journal article" date="2019" name="Int. J. Syst. Evol. Microbiol.">
        <title>The Global Catalogue of Microorganisms (GCM) 10K type strain sequencing project: providing services to taxonomists for standard genome sequencing and annotation.</title>
        <authorList>
            <consortium name="The Broad Institute Genomics Platform"/>
            <consortium name="The Broad Institute Genome Sequencing Center for Infectious Disease"/>
            <person name="Wu L."/>
            <person name="Ma J."/>
        </authorList>
    </citation>
    <scope>NUCLEOTIDE SEQUENCE [LARGE SCALE GENOMIC DNA]</scope>
    <source>
        <strain evidence="2">KCTC 42087</strain>
    </source>
</reference>
<accession>A0ABW1AAG7</accession>
<protein>
    <submittedName>
        <fullName evidence="1">Uncharacterized protein</fullName>
    </submittedName>
</protein>
<dbReference type="EMBL" id="JBHSON010000072">
    <property type="protein sequence ID" value="MFC5751578.1"/>
    <property type="molecule type" value="Genomic_DNA"/>
</dbReference>
<dbReference type="RefSeq" id="WP_378287509.1">
    <property type="nucleotide sequence ID" value="NZ_JBHSON010000072.1"/>
</dbReference>
<gene>
    <name evidence="1" type="ORF">ACFPZN_38685</name>
</gene>